<keyword evidence="3" id="KW-1185">Reference proteome</keyword>
<evidence type="ECO:0000313" key="2">
    <source>
        <dbReference type="EMBL" id="NMN98823.1"/>
    </source>
</evidence>
<dbReference type="Gene3D" id="3.40.50.720">
    <property type="entry name" value="NAD(P)-binding Rossmann-like Domain"/>
    <property type="match status" value="1"/>
</dbReference>
<proteinExistence type="inferred from homology"/>
<dbReference type="PRINTS" id="PR00080">
    <property type="entry name" value="SDRFAMILY"/>
</dbReference>
<comment type="caution">
    <text evidence="2">The sequence shown here is derived from an EMBL/GenBank/DDBJ whole genome shotgun (WGS) entry which is preliminary data.</text>
</comment>
<dbReference type="RefSeq" id="WP_169593485.1">
    <property type="nucleotide sequence ID" value="NZ_VCQU01000012.1"/>
</dbReference>
<accession>A0A848KIC4</accession>
<sequence>MSAESKKVENGAKAVLVTGSSSGLGRAAALHLADLGYSVFAGVRTEDAASDLRQADASGLLRPVILDVTDASSIALAGKQIEEELDGAQFWAVVNNAGISVTMPLECVPIDVLRTQLETNLIGALAVTQRFLPLLRAAKGRIVNVSSGIGRIAPPYLGVYAASQFGKEGLSDSLRRELKPLGVSVSVIQPGAINTAIWDKMRTTADDLLAATPPAVADLYRKGFEGFLAANAARAAASHTRPEDFARTVASILETEKPKARYQVGLDSHSTAVAFRVLPDRLLDVVIAAGMKFTKQ</sequence>
<reference evidence="2 3" key="2">
    <citation type="submission" date="2020-06" db="EMBL/GenBank/DDBJ databases">
        <title>Antribacter stalactiti gen. nov., sp. nov., a new member of the family Nacardiaceae isolated from a cave.</title>
        <authorList>
            <person name="Kim I.S."/>
        </authorList>
    </citation>
    <scope>NUCLEOTIDE SEQUENCE [LARGE SCALE GENOMIC DNA]</scope>
    <source>
        <strain evidence="2 3">YC2-7</strain>
    </source>
</reference>
<dbReference type="GO" id="GO:0008202">
    <property type="term" value="P:steroid metabolic process"/>
    <property type="evidence" value="ECO:0007669"/>
    <property type="project" value="TreeGrafter"/>
</dbReference>
<dbReference type="Proteomes" id="UP000535543">
    <property type="component" value="Unassembled WGS sequence"/>
</dbReference>
<gene>
    <name evidence="2" type="ORF">FGL95_27690</name>
</gene>
<dbReference type="InterPro" id="IPR036291">
    <property type="entry name" value="NAD(P)-bd_dom_sf"/>
</dbReference>
<comment type="similarity">
    <text evidence="1">Belongs to the short-chain dehydrogenases/reductases (SDR) family.</text>
</comment>
<dbReference type="PANTHER" id="PTHR43313:SF1">
    <property type="entry name" value="3BETA-HYDROXYSTEROID DEHYDROGENASE DHS-16"/>
    <property type="match status" value="1"/>
</dbReference>
<organism evidence="2 3">
    <name type="scientific">Antrihabitans stalactiti</name>
    <dbReference type="NCBI Taxonomy" id="2584121"/>
    <lineage>
        <taxon>Bacteria</taxon>
        <taxon>Bacillati</taxon>
        <taxon>Actinomycetota</taxon>
        <taxon>Actinomycetes</taxon>
        <taxon>Mycobacteriales</taxon>
        <taxon>Nocardiaceae</taxon>
        <taxon>Antrihabitans</taxon>
    </lineage>
</organism>
<dbReference type="PRINTS" id="PR00081">
    <property type="entry name" value="GDHRDH"/>
</dbReference>
<name>A0A848KIC4_9NOCA</name>
<dbReference type="InterPro" id="IPR002347">
    <property type="entry name" value="SDR_fam"/>
</dbReference>
<evidence type="ECO:0000256" key="1">
    <source>
        <dbReference type="RuleBase" id="RU000363"/>
    </source>
</evidence>
<dbReference type="Pfam" id="PF00106">
    <property type="entry name" value="adh_short"/>
    <property type="match status" value="1"/>
</dbReference>
<dbReference type="SUPFAM" id="SSF51735">
    <property type="entry name" value="NAD(P)-binding Rossmann-fold domains"/>
    <property type="match status" value="1"/>
</dbReference>
<reference evidence="2 3" key="1">
    <citation type="submission" date="2019-05" db="EMBL/GenBank/DDBJ databases">
        <authorList>
            <person name="Lee S.D."/>
        </authorList>
    </citation>
    <scope>NUCLEOTIDE SEQUENCE [LARGE SCALE GENOMIC DNA]</scope>
    <source>
        <strain evidence="2 3">YC2-7</strain>
    </source>
</reference>
<dbReference type="PANTHER" id="PTHR43313">
    <property type="entry name" value="SHORT-CHAIN DEHYDROGENASE/REDUCTASE FAMILY 9C"/>
    <property type="match status" value="1"/>
</dbReference>
<protein>
    <submittedName>
        <fullName evidence="2">SDR family oxidoreductase</fullName>
    </submittedName>
</protein>
<evidence type="ECO:0000313" key="3">
    <source>
        <dbReference type="Proteomes" id="UP000535543"/>
    </source>
</evidence>
<dbReference type="EMBL" id="VCQU01000012">
    <property type="protein sequence ID" value="NMN98823.1"/>
    <property type="molecule type" value="Genomic_DNA"/>
</dbReference>
<dbReference type="AlphaFoldDB" id="A0A848KIC4"/>
<dbReference type="CDD" id="cd05374">
    <property type="entry name" value="17beta-HSD-like_SDR_c"/>
    <property type="match status" value="1"/>
</dbReference>
<dbReference type="GO" id="GO:0016491">
    <property type="term" value="F:oxidoreductase activity"/>
    <property type="evidence" value="ECO:0007669"/>
    <property type="project" value="TreeGrafter"/>
</dbReference>